<accession>A0ABN7UDJ2</accession>
<keyword evidence="2" id="KW-1185">Reference proteome</keyword>
<reference evidence="1 2" key="1">
    <citation type="submission" date="2021-06" db="EMBL/GenBank/DDBJ databases">
        <authorList>
            <person name="Kallberg Y."/>
            <person name="Tangrot J."/>
            <person name="Rosling A."/>
        </authorList>
    </citation>
    <scope>NUCLEOTIDE SEQUENCE [LARGE SCALE GENOMIC DNA]</scope>
    <source>
        <strain evidence="1 2">120-4 pot B 10/14</strain>
    </source>
</reference>
<name>A0ABN7UDJ2_GIGMA</name>
<comment type="caution">
    <text evidence="1">The sequence shown here is derived from an EMBL/GenBank/DDBJ whole genome shotgun (WGS) entry which is preliminary data.</text>
</comment>
<protein>
    <submittedName>
        <fullName evidence="1">20541_t:CDS:1</fullName>
    </submittedName>
</protein>
<dbReference type="EMBL" id="CAJVQB010002304">
    <property type="protein sequence ID" value="CAG8569801.1"/>
    <property type="molecule type" value="Genomic_DNA"/>
</dbReference>
<proteinExistence type="predicted"/>
<evidence type="ECO:0000313" key="2">
    <source>
        <dbReference type="Proteomes" id="UP000789901"/>
    </source>
</evidence>
<evidence type="ECO:0000313" key="1">
    <source>
        <dbReference type="EMBL" id="CAG8569801.1"/>
    </source>
</evidence>
<feature type="non-terminal residue" evidence="1">
    <location>
        <position position="1"/>
    </location>
</feature>
<dbReference type="Proteomes" id="UP000789901">
    <property type="component" value="Unassembled WGS sequence"/>
</dbReference>
<sequence>LYDEHVVAVIYIEDRCLDVISDRAFLCTMSCAYEIPGIKLRSYRLDGLARKHTL</sequence>
<organism evidence="1 2">
    <name type="scientific">Gigaspora margarita</name>
    <dbReference type="NCBI Taxonomy" id="4874"/>
    <lineage>
        <taxon>Eukaryota</taxon>
        <taxon>Fungi</taxon>
        <taxon>Fungi incertae sedis</taxon>
        <taxon>Mucoromycota</taxon>
        <taxon>Glomeromycotina</taxon>
        <taxon>Glomeromycetes</taxon>
        <taxon>Diversisporales</taxon>
        <taxon>Gigasporaceae</taxon>
        <taxon>Gigaspora</taxon>
    </lineage>
</organism>
<gene>
    <name evidence="1" type="ORF">GMARGA_LOCUS5429</name>
</gene>